<proteinExistence type="predicted"/>
<evidence type="ECO:0000313" key="2">
    <source>
        <dbReference type="RefSeq" id="XP_052107267.1"/>
    </source>
</evidence>
<dbReference type="KEGG" id="adu:110273227"/>
<sequence>MRTCDRNHHSPLRLHILMSQNLSIPLITTQSVSVKTAHSLFSVTKKSEECQVGLDDDEPRWRTEMVVTMNRDISNEQRSKIEKKWSLFGETMSQENADNFTKLKGLLQSIIHATSNFELSSLWLPSRFRSKVGIVALIPLHYSSIETEI</sequence>
<reference evidence="2" key="2">
    <citation type="submission" date="2025-08" db="UniProtKB">
        <authorList>
            <consortium name="RefSeq"/>
        </authorList>
    </citation>
    <scope>IDENTIFICATION</scope>
    <source>
        <tissue evidence="2">Whole plant</tissue>
    </source>
</reference>
<dbReference type="AlphaFoldDB" id="A0A9C6W9W5"/>
<evidence type="ECO:0000313" key="1">
    <source>
        <dbReference type="Proteomes" id="UP000515211"/>
    </source>
</evidence>
<organism evidence="1 2">
    <name type="scientific">Arachis duranensis</name>
    <name type="common">Wild peanut</name>
    <dbReference type="NCBI Taxonomy" id="130453"/>
    <lineage>
        <taxon>Eukaryota</taxon>
        <taxon>Viridiplantae</taxon>
        <taxon>Streptophyta</taxon>
        <taxon>Embryophyta</taxon>
        <taxon>Tracheophyta</taxon>
        <taxon>Spermatophyta</taxon>
        <taxon>Magnoliopsida</taxon>
        <taxon>eudicotyledons</taxon>
        <taxon>Gunneridae</taxon>
        <taxon>Pentapetalae</taxon>
        <taxon>rosids</taxon>
        <taxon>fabids</taxon>
        <taxon>Fabales</taxon>
        <taxon>Fabaceae</taxon>
        <taxon>Papilionoideae</taxon>
        <taxon>50 kb inversion clade</taxon>
        <taxon>dalbergioids sensu lato</taxon>
        <taxon>Dalbergieae</taxon>
        <taxon>Pterocarpus clade</taxon>
        <taxon>Arachis</taxon>
    </lineage>
</organism>
<protein>
    <submittedName>
        <fullName evidence="2">Uncharacterized protein LOC110273227 isoform X1</fullName>
    </submittedName>
</protein>
<dbReference type="GeneID" id="110273227"/>
<gene>
    <name evidence="2" type="primary">LOC110273227</name>
</gene>
<dbReference type="Proteomes" id="UP000515211">
    <property type="component" value="Chromosome 6"/>
</dbReference>
<dbReference type="RefSeq" id="XP_052107267.1">
    <property type="nucleotide sequence ID" value="XM_052251307.1"/>
</dbReference>
<keyword evidence="1" id="KW-1185">Reference proteome</keyword>
<reference evidence="1" key="1">
    <citation type="journal article" date="2016" name="Nat. Genet.">
        <title>The genome sequences of Arachis duranensis and Arachis ipaensis, the diploid ancestors of cultivated peanut.</title>
        <authorList>
            <person name="Bertioli D.J."/>
            <person name="Cannon S.B."/>
            <person name="Froenicke L."/>
            <person name="Huang G."/>
            <person name="Farmer A.D."/>
            <person name="Cannon E.K."/>
            <person name="Liu X."/>
            <person name="Gao D."/>
            <person name="Clevenger J."/>
            <person name="Dash S."/>
            <person name="Ren L."/>
            <person name="Moretzsohn M.C."/>
            <person name="Shirasawa K."/>
            <person name="Huang W."/>
            <person name="Vidigal B."/>
            <person name="Abernathy B."/>
            <person name="Chu Y."/>
            <person name="Niederhuth C.E."/>
            <person name="Umale P."/>
            <person name="Araujo A.C."/>
            <person name="Kozik A."/>
            <person name="Kim K.D."/>
            <person name="Burow M.D."/>
            <person name="Varshney R.K."/>
            <person name="Wang X."/>
            <person name="Zhang X."/>
            <person name="Barkley N."/>
            <person name="Guimaraes P.M."/>
            <person name="Isobe S."/>
            <person name="Guo B."/>
            <person name="Liao B."/>
            <person name="Stalker H.T."/>
            <person name="Schmitz R.J."/>
            <person name="Scheffler B.E."/>
            <person name="Leal-Bertioli S.C."/>
            <person name="Xun X."/>
            <person name="Jackson S.A."/>
            <person name="Michelmore R."/>
            <person name="Ozias-Akins P."/>
        </authorList>
    </citation>
    <scope>NUCLEOTIDE SEQUENCE [LARGE SCALE GENOMIC DNA]</scope>
    <source>
        <strain evidence="1">cv. V14167</strain>
    </source>
</reference>
<accession>A0A9C6W9W5</accession>
<name>A0A9C6W9W5_ARADU</name>